<dbReference type="STRING" id="574566.I0Z5G4"/>
<evidence type="ECO:0000313" key="4">
    <source>
        <dbReference type="Proteomes" id="UP000007264"/>
    </source>
</evidence>
<feature type="region of interest" description="Disordered" evidence="1">
    <location>
        <begin position="542"/>
        <end position="565"/>
    </location>
</feature>
<dbReference type="RefSeq" id="XP_005650427.1">
    <property type="nucleotide sequence ID" value="XM_005650370.1"/>
</dbReference>
<feature type="region of interest" description="Disordered" evidence="1">
    <location>
        <begin position="97"/>
        <end position="118"/>
    </location>
</feature>
<proteinExistence type="predicted"/>
<reference evidence="3 4" key="1">
    <citation type="journal article" date="2012" name="Genome Biol.">
        <title>The genome of the polar eukaryotic microalga coccomyxa subellipsoidea reveals traits of cold adaptation.</title>
        <authorList>
            <person name="Blanc G."/>
            <person name="Agarkova I."/>
            <person name="Grimwood J."/>
            <person name="Kuo A."/>
            <person name="Brueggeman A."/>
            <person name="Dunigan D."/>
            <person name="Gurnon J."/>
            <person name="Ladunga I."/>
            <person name="Lindquist E."/>
            <person name="Lucas S."/>
            <person name="Pangilinan J."/>
            <person name="Proschold T."/>
            <person name="Salamov A."/>
            <person name="Schmutz J."/>
            <person name="Weeks D."/>
            <person name="Yamada T."/>
            <person name="Claverie J.M."/>
            <person name="Grigoriev I."/>
            <person name="Van Etten J."/>
            <person name="Lomsadze A."/>
            <person name="Borodovsky M."/>
        </authorList>
    </citation>
    <scope>NUCLEOTIDE SEQUENCE [LARGE SCALE GENOMIC DNA]</scope>
    <source>
        <strain evidence="3 4">C-169</strain>
    </source>
</reference>
<dbReference type="AlphaFoldDB" id="I0Z5G4"/>
<dbReference type="PANTHER" id="PTHR23509">
    <property type="entry name" value="PA-PL1 PHOSPHOLIPASE FAMILY"/>
    <property type="match status" value="1"/>
</dbReference>
<dbReference type="Pfam" id="PF02862">
    <property type="entry name" value="DDHD"/>
    <property type="match status" value="1"/>
</dbReference>
<accession>I0Z5G4</accession>
<feature type="region of interest" description="Disordered" evidence="1">
    <location>
        <begin position="736"/>
        <end position="755"/>
    </location>
</feature>
<dbReference type="OrthoDB" id="431378at2759"/>
<organism evidence="3 4">
    <name type="scientific">Coccomyxa subellipsoidea (strain C-169)</name>
    <name type="common">Green microalga</name>
    <dbReference type="NCBI Taxonomy" id="574566"/>
    <lineage>
        <taxon>Eukaryota</taxon>
        <taxon>Viridiplantae</taxon>
        <taxon>Chlorophyta</taxon>
        <taxon>core chlorophytes</taxon>
        <taxon>Trebouxiophyceae</taxon>
        <taxon>Trebouxiophyceae incertae sedis</taxon>
        <taxon>Coccomyxaceae</taxon>
        <taxon>Coccomyxa</taxon>
        <taxon>Coccomyxa subellipsoidea</taxon>
    </lineage>
</organism>
<dbReference type="InterPro" id="IPR004177">
    <property type="entry name" value="DDHD_dom"/>
</dbReference>
<name>I0Z5G4_COCSC</name>
<dbReference type="PROSITE" id="PS51043">
    <property type="entry name" value="DDHD"/>
    <property type="match status" value="1"/>
</dbReference>
<dbReference type="GO" id="GO:0005737">
    <property type="term" value="C:cytoplasm"/>
    <property type="evidence" value="ECO:0007669"/>
    <property type="project" value="TreeGrafter"/>
</dbReference>
<keyword evidence="4" id="KW-1185">Reference proteome</keyword>
<evidence type="ECO:0000256" key="1">
    <source>
        <dbReference type="SAM" id="MobiDB-lite"/>
    </source>
</evidence>
<dbReference type="GO" id="GO:0046872">
    <property type="term" value="F:metal ion binding"/>
    <property type="evidence" value="ECO:0007669"/>
    <property type="project" value="InterPro"/>
</dbReference>
<dbReference type="PANTHER" id="PTHR23509:SF10">
    <property type="entry name" value="LD21067P"/>
    <property type="match status" value="1"/>
</dbReference>
<dbReference type="eggNOG" id="KOG2308">
    <property type="taxonomic scope" value="Eukaryota"/>
</dbReference>
<dbReference type="EMBL" id="AGSI01000003">
    <property type="protein sequence ID" value="EIE25883.1"/>
    <property type="molecule type" value="Genomic_DNA"/>
</dbReference>
<dbReference type="InterPro" id="IPR058055">
    <property type="entry name" value="PA-PLA1"/>
</dbReference>
<evidence type="ECO:0000259" key="2">
    <source>
        <dbReference type="PROSITE" id="PS51043"/>
    </source>
</evidence>
<feature type="region of interest" description="Disordered" evidence="1">
    <location>
        <begin position="455"/>
        <end position="486"/>
    </location>
</feature>
<dbReference type="SMART" id="SM01127">
    <property type="entry name" value="DDHD"/>
    <property type="match status" value="1"/>
</dbReference>
<evidence type="ECO:0000313" key="3">
    <source>
        <dbReference type="EMBL" id="EIE25883.1"/>
    </source>
</evidence>
<gene>
    <name evidence="3" type="ORF">COCSUDRAFT_40125</name>
</gene>
<feature type="domain" description="DDHD" evidence="2">
    <location>
        <begin position="586"/>
        <end position="837"/>
    </location>
</feature>
<dbReference type="GeneID" id="17043887"/>
<dbReference type="GO" id="GO:0004620">
    <property type="term" value="F:phospholipase activity"/>
    <property type="evidence" value="ECO:0007669"/>
    <property type="project" value="TreeGrafter"/>
</dbReference>
<feature type="compositionally biased region" description="Acidic residues" evidence="1">
    <location>
        <begin position="742"/>
        <end position="754"/>
    </location>
</feature>
<comment type="caution">
    <text evidence="3">The sequence shown here is derived from an EMBL/GenBank/DDBJ whole genome shotgun (WGS) entry which is preliminary data.</text>
</comment>
<protein>
    <submittedName>
        <fullName evidence="3">DDHD-domain-containing protein</fullName>
    </submittedName>
</protein>
<sequence>MWTMKEDIVPVAQADSSEKPLAEDLSAAWSYEPLHPDQLRWYWNKQPFSLKAVYQTDVQHRAHLQRFGDADNLTLEKTYRERLDQLERAWWEEEAELSTGLAEHGQGGSSSDTNAKEECGSSNWQAFVAGEGQGEAVGELVRGGLYEVDMMRRRMRCVYWPEHAHRVHRGTWFMEKGTDWVPLKETVADELEEGYRGEIWNPARGHVQQQKQGIEAARLELRSLINETKGMYALFVSSQEMYLCRDNYSAWISRSWSSNPAIGVRLRRGYEAPAAGAVEVDVKAEEADNFAARVPVNRLVFVVHGIGQNLSGSNIGEDASNVRNNLRALALTDVDEKEREAGRTEVLPVQWRKHLNLDIDVLADALMPPGVRSLRSMLHATAVEVLLYLTPLHCHDMLQSLGSVSVMAHSLGSVLSYDVLCNQPQLHAALHLHQPPSQSPEAIQQAKRARLSPIDTQGLEFGDRPAGSSPTSGMGSSGNRGPLSGSIDADLTDLSCMLTPIGQARSPTDSSREEERRLRAENARLRRELALAHAHAERAAMGAAAGTSGQPVPARGASPTGSDQYATAAAAQEAAHLAPAVQIPSLDFSVDQFFCIGSPLGLFLALRKVDPGKGRGLGTRTAAALMPGAPAQQGHGDGLPAVHRMYNLYHPFDPVGYRLEPLVIPGAEKRRPVFAAYAKGGRRLHVGLQEFGEDVSAAMSAGAAKASSALFSGISSLKLGASFVANAVTIKRVDPRETEGLKEEEESNEQDAADNEALQNTSHGLKDTAIWRLTDGPGAPPDVAARTPVANRTAAGRLDFVLQTGPTENPWLSAISSHFSYWTSADTALFVLRALHGLDVRQGISKEVAASAISPLGSPTAAAAQPA</sequence>
<dbReference type="Proteomes" id="UP000007264">
    <property type="component" value="Unassembled WGS sequence"/>
</dbReference>
<dbReference type="KEGG" id="csl:COCSUDRAFT_40125"/>